<evidence type="ECO:0000256" key="1">
    <source>
        <dbReference type="SAM" id="MobiDB-lite"/>
    </source>
</evidence>
<name>A0A8D8FSG4_CULPI</name>
<dbReference type="EMBL" id="HBUE01090030">
    <property type="protein sequence ID" value="CAG6481093.1"/>
    <property type="molecule type" value="Transcribed_RNA"/>
</dbReference>
<feature type="region of interest" description="Disordered" evidence="1">
    <location>
        <begin position="173"/>
        <end position="268"/>
    </location>
</feature>
<dbReference type="EMBL" id="HBUE01181856">
    <property type="protein sequence ID" value="CAG6520818.1"/>
    <property type="molecule type" value="Transcribed_RNA"/>
</dbReference>
<dbReference type="AlphaFoldDB" id="A0A8D8FSG4"/>
<dbReference type="EMBL" id="HBUE01090029">
    <property type="protein sequence ID" value="CAG6481091.1"/>
    <property type="molecule type" value="Transcribed_RNA"/>
</dbReference>
<organism evidence="2">
    <name type="scientific">Culex pipiens</name>
    <name type="common">House mosquito</name>
    <dbReference type="NCBI Taxonomy" id="7175"/>
    <lineage>
        <taxon>Eukaryota</taxon>
        <taxon>Metazoa</taxon>
        <taxon>Ecdysozoa</taxon>
        <taxon>Arthropoda</taxon>
        <taxon>Hexapoda</taxon>
        <taxon>Insecta</taxon>
        <taxon>Pterygota</taxon>
        <taxon>Neoptera</taxon>
        <taxon>Endopterygota</taxon>
        <taxon>Diptera</taxon>
        <taxon>Nematocera</taxon>
        <taxon>Culicoidea</taxon>
        <taxon>Culicidae</taxon>
        <taxon>Culicinae</taxon>
        <taxon>Culicini</taxon>
        <taxon>Culex</taxon>
        <taxon>Culex</taxon>
    </lineage>
</organism>
<protein>
    <submittedName>
        <fullName evidence="2">(northern house mosquito) hypothetical protein</fullName>
    </submittedName>
</protein>
<dbReference type="EMBL" id="HBUE01090034">
    <property type="protein sequence ID" value="CAG6481098.1"/>
    <property type="molecule type" value="Transcribed_RNA"/>
</dbReference>
<feature type="compositionally biased region" description="Basic and acidic residues" evidence="1">
    <location>
        <begin position="224"/>
        <end position="238"/>
    </location>
</feature>
<accession>A0A8D8FSG4</accession>
<dbReference type="EMBL" id="HBUE01287474">
    <property type="protein sequence ID" value="CAG6572387.1"/>
    <property type="molecule type" value="Transcribed_RNA"/>
</dbReference>
<dbReference type="EMBL" id="HBUE01090031">
    <property type="protein sequence ID" value="CAG6481095.1"/>
    <property type="molecule type" value="Transcribed_RNA"/>
</dbReference>
<feature type="region of interest" description="Disordered" evidence="1">
    <location>
        <begin position="116"/>
        <end position="136"/>
    </location>
</feature>
<dbReference type="EMBL" id="HBUE01181857">
    <property type="protein sequence ID" value="CAG6520820.1"/>
    <property type="molecule type" value="Transcribed_RNA"/>
</dbReference>
<reference evidence="2" key="1">
    <citation type="submission" date="2021-05" db="EMBL/GenBank/DDBJ databases">
        <authorList>
            <person name="Alioto T."/>
            <person name="Alioto T."/>
            <person name="Gomez Garrido J."/>
        </authorList>
    </citation>
    <scope>NUCLEOTIDE SEQUENCE</scope>
</reference>
<proteinExistence type="predicted"/>
<dbReference type="EMBL" id="HBUE01287473">
    <property type="protein sequence ID" value="CAG6572385.1"/>
    <property type="molecule type" value="Transcribed_RNA"/>
</dbReference>
<sequence length="268" mass="27903">MWPGDARHPAHPAAALALDEVGKGVGAAGRGRHHEGGAQQCDRAVLSGDHREARRSGAAALQQGSAHAQDGLVRDRAVSGGQVPVHGAGWASHRALDHFAQGHHHRVRPVQLPAVHDQVEPGDPNDARSVQGDRQRSLHDGVLRAAGAPSGGVDAEDPAVPGHSMERFRAAPRRIHQQGERSRAVQGGTLLGPGDKAGQPGGDVQVGRPHPGGRRAGHGGRGADAVRARLRPVREPARLRQAGHVRAGEYVQGSRQPPDVGAQGQSAT</sequence>
<evidence type="ECO:0000313" key="2">
    <source>
        <dbReference type="EMBL" id="CAG6481093.1"/>
    </source>
</evidence>